<sequence>MRLRQWCIMGLTVLLLLCEIAVSQLCKSLITMVDGFHTLFILFHMALHQTEGFVKPRTRSSDSSPFSPLASSSSSGALPPPSHSGPPAELPPRAQSTREQPHRDPAAPIDSQKHFSPAAPSCGLSFPDSRKRAVGVFISYLLLVSLCVAYFLEIMGFMVKPHPVHHPLLPVVVGAGSLLHKMLLFVLDWDELLDKKAGSCRRRVETEPHLEMNYKVCAAEESQGQDEEELSVPCKVQTAAPRCLHSEVLVLCNPGTPNLPHHDCRTALQLQEATDGENSAAHLKKESLNYHLCMGHPDSQNTHKPSSADKPSPGWSCRWALCLLSFVFVIQGLFTSLLALINSLVMLVVPQLLHGSGACSILVYLDPGLSMLAVITLIATSMPQVYRYGMLLLQASPPHMRVSDVGRRLAGVPGVQAVHELHVWQLAESLTVASVHVHCHTGFPSNSYADLMAGVAKVLQNEGVSCSTIQPEFTSSSPSIRGDEAATLVHREDLCSRPLPRCSLACGKACAASMCCSLLEETEEQTRSVQRPGTGESQEDPQTLVIENTFL</sequence>
<dbReference type="Ensembl" id="ENSXMAT00000036873.1">
    <property type="protein sequence ID" value="ENSXMAP00000036153.1"/>
    <property type="gene ID" value="ENSXMAG00000026593.1"/>
</dbReference>
<evidence type="ECO:0000256" key="4">
    <source>
        <dbReference type="SAM" id="Phobius"/>
    </source>
</evidence>
<dbReference type="GO" id="GO:0016020">
    <property type="term" value="C:membrane"/>
    <property type="evidence" value="ECO:0007669"/>
    <property type="project" value="TreeGrafter"/>
</dbReference>
<reference evidence="7" key="4">
    <citation type="submission" date="2025-09" db="UniProtKB">
        <authorList>
            <consortium name="Ensembl"/>
        </authorList>
    </citation>
    <scope>IDENTIFICATION</scope>
    <source>
        <strain evidence="7">JP 163 A</strain>
    </source>
</reference>
<dbReference type="GO" id="GO:0005385">
    <property type="term" value="F:zinc ion transmembrane transporter activity"/>
    <property type="evidence" value="ECO:0007669"/>
    <property type="project" value="TreeGrafter"/>
</dbReference>
<evidence type="ECO:0000256" key="2">
    <source>
        <dbReference type="ARBA" id="ARBA00022833"/>
    </source>
</evidence>
<dbReference type="OMA" id="TPPHICV"/>
<dbReference type="KEGG" id="xma:111611948"/>
<feature type="transmembrane region" description="Helical" evidence="4">
    <location>
        <begin position="164"/>
        <end position="187"/>
    </location>
</feature>
<dbReference type="FunCoup" id="A0A3B5QXY5">
    <property type="interactions" value="4"/>
</dbReference>
<reference evidence="8" key="1">
    <citation type="submission" date="2012-01" db="EMBL/GenBank/DDBJ databases">
        <authorList>
            <person name="Walter R."/>
            <person name="Schartl M."/>
            <person name="Warren W."/>
        </authorList>
    </citation>
    <scope>NUCLEOTIDE SEQUENCE [LARGE SCALE GENOMIC DNA]</scope>
    <source>
        <strain evidence="8">JP 163 A</strain>
    </source>
</reference>
<feature type="compositionally biased region" description="Pro residues" evidence="3">
    <location>
        <begin position="78"/>
        <end position="90"/>
    </location>
</feature>
<dbReference type="GO" id="GO:0005783">
    <property type="term" value="C:endoplasmic reticulum"/>
    <property type="evidence" value="ECO:0007669"/>
    <property type="project" value="TreeGrafter"/>
</dbReference>
<protein>
    <submittedName>
        <fullName evidence="7">Zinc homeostasis factor 1-like</fullName>
    </submittedName>
</protein>
<evidence type="ECO:0000256" key="5">
    <source>
        <dbReference type="SAM" id="SignalP"/>
    </source>
</evidence>
<name>A0A3B5QXY5_XIPMA</name>
<dbReference type="Proteomes" id="UP000002852">
    <property type="component" value="Unassembled WGS sequence"/>
</dbReference>
<dbReference type="RefSeq" id="XP_023206779.1">
    <property type="nucleotide sequence ID" value="XM_023351011.1"/>
</dbReference>
<feature type="transmembrane region" description="Helical" evidence="4">
    <location>
        <begin position="319"/>
        <end position="341"/>
    </location>
</feature>
<dbReference type="AlphaFoldDB" id="A0A3B5QXY5"/>
<comment type="similarity">
    <text evidence="1">Belongs to the cation diffusion facilitator (CDF) transporter (TC 2.A.4) family. SLC30A subfamily.</text>
</comment>
<dbReference type="InterPro" id="IPR027470">
    <property type="entry name" value="Cation_efflux_CTD"/>
</dbReference>
<keyword evidence="4" id="KW-0812">Transmembrane</keyword>
<feature type="compositionally biased region" description="Low complexity" evidence="3">
    <location>
        <begin position="61"/>
        <end position="77"/>
    </location>
</feature>
<keyword evidence="4" id="KW-0472">Membrane</keyword>
<dbReference type="GO" id="GO:0005794">
    <property type="term" value="C:Golgi apparatus"/>
    <property type="evidence" value="ECO:0007669"/>
    <property type="project" value="TreeGrafter"/>
</dbReference>
<keyword evidence="2" id="KW-0862">Zinc</keyword>
<evidence type="ECO:0000256" key="3">
    <source>
        <dbReference type="SAM" id="MobiDB-lite"/>
    </source>
</evidence>
<dbReference type="Pfam" id="PF16916">
    <property type="entry name" value="ZT_dimer"/>
    <property type="match status" value="1"/>
</dbReference>
<keyword evidence="8" id="KW-1185">Reference proteome</keyword>
<evidence type="ECO:0000313" key="7">
    <source>
        <dbReference type="Ensembl" id="ENSXMAP00000036153.1"/>
    </source>
</evidence>
<dbReference type="PANTHER" id="PTHR45820">
    <property type="entry name" value="FI23527P1"/>
    <property type="match status" value="1"/>
</dbReference>
<reference evidence="7" key="3">
    <citation type="submission" date="2025-08" db="UniProtKB">
        <authorList>
            <consortium name="Ensembl"/>
        </authorList>
    </citation>
    <scope>IDENTIFICATION</scope>
    <source>
        <strain evidence="7">JP 163 A</strain>
    </source>
</reference>
<dbReference type="GO" id="GO:0006882">
    <property type="term" value="P:intracellular zinc ion homeostasis"/>
    <property type="evidence" value="ECO:0007669"/>
    <property type="project" value="TreeGrafter"/>
</dbReference>
<proteinExistence type="inferred from homology"/>
<dbReference type="OrthoDB" id="29444at2759"/>
<keyword evidence="5" id="KW-0732">Signal</keyword>
<organism evidence="7 8">
    <name type="scientific">Xiphophorus maculatus</name>
    <name type="common">Southern platyfish</name>
    <name type="synonym">Platypoecilus maculatus</name>
    <dbReference type="NCBI Taxonomy" id="8083"/>
    <lineage>
        <taxon>Eukaryota</taxon>
        <taxon>Metazoa</taxon>
        <taxon>Chordata</taxon>
        <taxon>Craniata</taxon>
        <taxon>Vertebrata</taxon>
        <taxon>Euteleostomi</taxon>
        <taxon>Actinopterygii</taxon>
        <taxon>Neopterygii</taxon>
        <taxon>Teleostei</taxon>
        <taxon>Neoteleostei</taxon>
        <taxon>Acanthomorphata</taxon>
        <taxon>Ovalentaria</taxon>
        <taxon>Atherinomorphae</taxon>
        <taxon>Cyprinodontiformes</taxon>
        <taxon>Poeciliidae</taxon>
        <taxon>Poeciliinae</taxon>
        <taxon>Xiphophorus</taxon>
    </lineage>
</organism>
<dbReference type="InParanoid" id="A0A3B5QXY5"/>
<accession>A0A3B5QXY5</accession>
<dbReference type="STRING" id="8083.ENSXMAP00000036153"/>
<feature type="chain" id="PRO_5017233098" evidence="5">
    <location>
        <begin position="24"/>
        <end position="551"/>
    </location>
</feature>
<reference evidence="8" key="2">
    <citation type="journal article" date="2013" name="Nat. Genet.">
        <title>The genome of the platyfish, Xiphophorus maculatus, provides insights into evolutionary adaptation and several complex traits.</title>
        <authorList>
            <person name="Schartl M."/>
            <person name="Walter R.B."/>
            <person name="Shen Y."/>
            <person name="Garcia T."/>
            <person name="Catchen J."/>
            <person name="Amores A."/>
            <person name="Braasch I."/>
            <person name="Chalopin D."/>
            <person name="Volff J.N."/>
            <person name="Lesch K.P."/>
            <person name="Bisazza A."/>
            <person name="Minx P."/>
            <person name="Hillier L."/>
            <person name="Wilson R.K."/>
            <person name="Fuerstenberg S."/>
            <person name="Boore J."/>
            <person name="Searle S."/>
            <person name="Postlethwait J.H."/>
            <person name="Warren W.C."/>
        </authorList>
    </citation>
    <scope>NUCLEOTIDE SEQUENCE [LARGE SCALE GENOMIC DNA]</scope>
    <source>
        <strain evidence="8">JP 163 A</strain>
    </source>
</reference>
<feature type="transmembrane region" description="Helical" evidence="4">
    <location>
        <begin position="133"/>
        <end position="152"/>
    </location>
</feature>
<feature type="domain" description="Cation efflux protein cytoplasmic" evidence="6">
    <location>
        <begin position="397"/>
        <end position="445"/>
    </location>
</feature>
<evidence type="ECO:0000313" key="8">
    <source>
        <dbReference type="Proteomes" id="UP000002852"/>
    </source>
</evidence>
<evidence type="ECO:0000259" key="6">
    <source>
        <dbReference type="Pfam" id="PF16916"/>
    </source>
</evidence>
<keyword evidence="4" id="KW-1133">Transmembrane helix</keyword>
<feature type="signal peptide" evidence="5">
    <location>
        <begin position="1"/>
        <end position="23"/>
    </location>
</feature>
<dbReference type="GO" id="GO:0010312">
    <property type="term" value="P:detoxification of zinc ion"/>
    <property type="evidence" value="ECO:0007669"/>
    <property type="project" value="TreeGrafter"/>
</dbReference>
<feature type="transmembrane region" description="Helical" evidence="4">
    <location>
        <begin position="361"/>
        <end position="380"/>
    </location>
</feature>
<feature type="region of interest" description="Disordered" evidence="3">
    <location>
        <begin position="56"/>
        <end position="116"/>
    </location>
</feature>
<dbReference type="GeneTree" id="ENSGT00940000156484"/>
<dbReference type="PANTHER" id="PTHR45820:SF6">
    <property type="entry name" value="ZINC_CADMIUM RESISTANCE PROTEIN-LIKE"/>
    <property type="match status" value="1"/>
</dbReference>
<dbReference type="GeneID" id="111611948"/>
<evidence type="ECO:0000256" key="1">
    <source>
        <dbReference type="ARBA" id="ARBA00008873"/>
    </source>
</evidence>
<dbReference type="GO" id="GO:0019855">
    <property type="term" value="F:calcium channel inhibitor activity"/>
    <property type="evidence" value="ECO:0007669"/>
    <property type="project" value="TreeGrafter"/>
</dbReference>